<keyword evidence="3 6" id="KW-0255">Endonuclease</keyword>
<dbReference type="PANTHER" id="PTHR33992">
    <property type="entry name" value="RIBONUCLEASE P PROTEIN COMPONENT"/>
    <property type="match status" value="1"/>
</dbReference>
<dbReference type="GO" id="GO:0042781">
    <property type="term" value="F:3'-tRNA processing endoribonuclease activity"/>
    <property type="evidence" value="ECO:0007669"/>
    <property type="project" value="TreeGrafter"/>
</dbReference>
<comment type="subunit">
    <text evidence="6">Consists of a catalytic RNA component (M1 or rnpB) and a protein subunit.</text>
</comment>
<sequence length="115" mass="13305">MRNINSLKKNGQFQAVYAGRCSYANRYLIMYVLPNGQEETRIGISVSKRVGNSIVRHRITRLIRESYRLNKARLKQGLDIVVVARPLAKEQGFSEIESAFLHLGRMHRIFLKESK</sequence>
<dbReference type="HAMAP" id="MF_00227">
    <property type="entry name" value="RNase_P"/>
    <property type="match status" value="1"/>
</dbReference>
<comment type="function">
    <text evidence="6">RNaseP catalyzes the removal of the 5'-leader sequence from pre-tRNA to produce the mature 5'-terminus. It can also cleave other RNA substrates such as 4.5S RNA. The protein component plays an auxiliary but essential role in vivo by binding to the 5'-leader sequence and broadening the substrate specificity of the ribozyme.</text>
</comment>
<dbReference type="Proteomes" id="UP000824201">
    <property type="component" value="Unassembled WGS sequence"/>
</dbReference>
<evidence type="ECO:0000313" key="8">
    <source>
        <dbReference type="EMBL" id="HIR89802.1"/>
    </source>
</evidence>
<dbReference type="SUPFAM" id="SSF54211">
    <property type="entry name" value="Ribosomal protein S5 domain 2-like"/>
    <property type="match status" value="1"/>
</dbReference>
<evidence type="ECO:0000256" key="3">
    <source>
        <dbReference type="ARBA" id="ARBA00022759"/>
    </source>
</evidence>
<evidence type="ECO:0000256" key="7">
    <source>
        <dbReference type="NCBIfam" id="TIGR00188"/>
    </source>
</evidence>
<dbReference type="InterPro" id="IPR020568">
    <property type="entry name" value="Ribosomal_Su5_D2-typ_SF"/>
</dbReference>
<accession>A0A9D1EG81</accession>
<dbReference type="NCBIfam" id="TIGR00188">
    <property type="entry name" value="rnpA"/>
    <property type="match status" value="1"/>
</dbReference>
<proteinExistence type="inferred from homology"/>
<dbReference type="AlphaFoldDB" id="A0A9D1EG81"/>
<keyword evidence="2 6" id="KW-0540">Nuclease</keyword>
<evidence type="ECO:0000256" key="2">
    <source>
        <dbReference type="ARBA" id="ARBA00022722"/>
    </source>
</evidence>
<dbReference type="EC" id="3.1.26.5" evidence="6 7"/>
<reference evidence="8" key="2">
    <citation type="journal article" date="2021" name="PeerJ">
        <title>Extensive microbial diversity within the chicken gut microbiome revealed by metagenomics and culture.</title>
        <authorList>
            <person name="Gilroy R."/>
            <person name="Ravi A."/>
            <person name="Getino M."/>
            <person name="Pursley I."/>
            <person name="Horton D.L."/>
            <person name="Alikhan N.F."/>
            <person name="Baker D."/>
            <person name="Gharbi K."/>
            <person name="Hall N."/>
            <person name="Watson M."/>
            <person name="Adriaenssens E.M."/>
            <person name="Foster-Nyarko E."/>
            <person name="Jarju S."/>
            <person name="Secka A."/>
            <person name="Antonio M."/>
            <person name="Oren A."/>
            <person name="Chaudhuri R.R."/>
            <person name="La Ragione R."/>
            <person name="Hildebrand F."/>
            <person name="Pallen M.J."/>
        </authorList>
    </citation>
    <scope>NUCLEOTIDE SEQUENCE</scope>
    <source>
        <strain evidence="8">ChiW13-3771</strain>
    </source>
</reference>
<evidence type="ECO:0000256" key="5">
    <source>
        <dbReference type="ARBA" id="ARBA00022884"/>
    </source>
</evidence>
<comment type="similarity">
    <text evidence="6">Belongs to the RnpA family.</text>
</comment>
<gene>
    <name evidence="6 8" type="primary">rnpA</name>
    <name evidence="8" type="ORF">IAC96_12730</name>
</gene>
<reference evidence="8" key="1">
    <citation type="submission" date="2020-10" db="EMBL/GenBank/DDBJ databases">
        <authorList>
            <person name="Gilroy R."/>
        </authorList>
    </citation>
    <scope>NUCLEOTIDE SEQUENCE</scope>
    <source>
        <strain evidence="8">ChiW13-3771</strain>
    </source>
</reference>
<dbReference type="GO" id="GO:0000049">
    <property type="term" value="F:tRNA binding"/>
    <property type="evidence" value="ECO:0007669"/>
    <property type="project" value="UniProtKB-UniRule"/>
</dbReference>
<protein>
    <recommendedName>
        <fullName evidence="6 7">Ribonuclease P protein component</fullName>
        <shortName evidence="6">RNase P protein</shortName>
        <shortName evidence="6">RNaseP protein</shortName>
        <ecNumber evidence="6 7">3.1.26.5</ecNumber>
    </recommendedName>
    <alternativeName>
        <fullName evidence="6">Protein C5</fullName>
    </alternativeName>
</protein>
<organism evidence="8 9">
    <name type="scientific">Candidatus Fimimorpha faecalis</name>
    <dbReference type="NCBI Taxonomy" id="2840824"/>
    <lineage>
        <taxon>Bacteria</taxon>
        <taxon>Bacillati</taxon>
        <taxon>Bacillota</taxon>
        <taxon>Clostridia</taxon>
        <taxon>Eubacteriales</taxon>
        <taxon>Candidatus Fimimorpha</taxon>
    </lineage>
</organism>
<keyword evidence="4 6" id="KW-0378">Hydrolase</keyword>
<comment type="catalytic activity">
    <reaction evidence="6">
        <text>Endonucleolytic cleavage of RNA, removing 5'-extranucleotides from tRNA precursor.</text>
        <dbReference type="EC" id="3.1.26.5"/>
    </reaction>
</comment>
<dbReference type="Pfam" id="PF00825">
    <property type="entry name" value="Ribonuclease_P"/>
    <property type="match status" value="1"/>
</dbReference>
<keyword evidence="5 6" id="KW-0694">RNA-binding</keyword>
<evidence type="ECO:0000256" key="1">
    <source>
        <dbReference type="ARBA" id="ARBA00022694"/>
    </source>
</evidence>
<evidence type="ECO:0000313" key="9">
    <source>
        <dbReference type="Proteomes" id="UP000824201"/>
    </source>
</evidence>
<name>A0A9D1EG81_9FIRM</name>
<evidence type="ECO:0000256" key="4">
    <source>
        <dbReference type="ARBA" id="ARBA00022801"/>
    </source>
</evidence>
<evidence type="ECO:0000256" key="6">
    <source>
        <dbReference type="HAMAP-Rule" id="MF_00227"/>
    </source>
</evidence>
<comment type="caution">
    <text evidence="8">The sequence shown here is derived from an EMBL/GenBank/DDBJ whole genome shotgun (WGS) entry which is preliminary data.</text>
</comment>
<keyword evidence="1 6" id="KW-0819">tRNA processing</keyword>
<dbReference type="PANTHER" id="PTHR33992:SF1">
    <property type="entry name" value="RIBONUCLEASE P PROTEIN COMPONENT"/>
    <property type="match status" value="1"/>
</dbReference>
<dbReference type="EMBL" id="DVHN01000181">
    <property type="protein sequence ID" value="HIR89802.1"/>
    <property type="molecule type" value="Genomic_DNA"/>
</dbReference>
<dbReference type="GO" id="GO:0004526">
    <property type="term" value="F:ribonuclease P activity"/>
    <property type="evidence" value="ECO:0007669"/>
    <property type="project" value="UniProtKB-UniRule"/>
</dbReference>
<dbReference type="InterPro" id="IPR000100">
    <property type="entry name" value="RNase_P"/>
</dbReference>
<dbReference type="GO" id="GO:0030677">
    <property type="term" value="C:ribonuclease P complex"/>
    <property type="evidence" value="ECO:0007669"/>
    <property type="project" value="TreeGrafter"/>
</dbReference>
<dbReference type="Gene3D" id="3.30.230.10">
    <property type="match status" value="1"/>
</dbReference>
<dbReference type="InterPro" id="IPR014721">
    <property type="entry name" value="Ribsml_uS5_D2-typ_fold_subgr"/>
</dbReference>
<dbReference type="GO" id="GO:0001682">
    <property type="term" value="P:tRNA 5'-leader removal"/>
    <property type="evidence" value="ECO:0007669"/>
    <property type="project" value="UniProtKB-UniRule"/>
</dbReference>